<dbReference type="InterPro" id="IPR008278">
    <property type="entry name" value="4-PPantetheinyl_Trfase_dom"/>
</dbReference>
<dbReference type="PANTHER" id="PTHR12215">
    <property type="entry name" value="PHOSPHOPANTETHEINE TRANSFERASE"/>
    <property type="match status" value="1"/>
</dbReference>
<protein>
    <recommendedName>
        <fullName evidence="1">holo-[acyl-carrier-protein] synthase</fullName>
        <ecNumber evidence="1">2.7.8.7</ecNumber>
    </recommendedName>
</protein>
<dbReference type="GO" id="GO:0005829">
    <property type="term" value="C:cytosol"/>
    <property type="evidence" value="ECO:0007669"/>
    <property type="project" value="TreeGrafter"/>
</dbReference>
<feature type="domain" description="4'-phosphopantetheinyl transferase" evidence="3">
    <location>
        <begin position="121"/>
        <end position="235"/>
    </location>
</feature>
<dbReference type="Gene3D" id="3.90.470.20">
    <property type="entry name" value="4'-phosphopantetheinyl transferase domain"/>
    <property type="match status" value="2"/>
</dbReference>
<keyword evidence="6" id="KW-1185">Reference proteome</keyword>
<dbReference type="AlphaFoldDB" id="A0AAW1P6Q8"/>
<dbReference type="SUPFAM" id="SSF56214">
    <property type="entry name" value="4'-phosphopantetheinyl transferase"/>
    <property type="match status" value="2"/>
</dbReference>
<evidence type="ECO:0000256" key="2">
    <source>
        <dbReference type="ARBA" id="ARBA00022679"/>
    </source>
</evidence>
<dbReference type="GO" id="GO:0000287">
    <property type="term" value="F:magnesium ion binding"/>
    <property type="evidence" value="ECO:0007669"/>
    <property type="project" value="InterPro"/>
</dbReference>
<reference evidence="5 6" key="1">
    <citation type="journal article" date="2024" name="Nat. Commun.">
        <title>Phylogenomics reveals the evolutionary origins of lichenization in chlorophyte algae.</title>
        <authorList>
            <person name="Puginier C."/>
            <person name="Libourel C."/>
            <person name="Otte J."/>
            <person name="Skaloud P."/>
            <person name="Haon M."/>
            <person name="Grisel S."/>
            <person name="Petersen M."/>
            <person name="Berrin J.G."/>
            <person name="Delaux P.M."/>
            <person name="Dal Grande F."/>
            <person name="Keller J."/>
        </authorList>
    </citation>
    <scope>NUCLEOTIDE SEQUENCE [LARGE SCALE GENOMIC DNA]</scope>
    <source>
        <strain evidence="5 6">SAG 2036</strain>
    </source>
</reference>
<dbReference type="Pfam" id="PF01648">
    <property type="entry name" value="ACPS"/>
    <property type="match status" value="1"/>
</dbReference>
<dbReference type="PANTHER" id="PTHR12215:SF10">
    <property type="entry name" value="L-AMINOADIPATE-SEMIALDEHYDE DEHYDROGENASE-PHOSPHOPANTETHEINYL TRANSFERASE"/>
    <property type="match status" value="1"/>
</dbReference>
<dbReference type="GO" id="GO:0019878">
    <property type="term" value="P:lysine biosynthetic process via aminoadipic acid"/>
    <property type="evidence" value="ECO:0007669"/>
    <property type="project" value="TreeGrafter"/>
</dbReference>
<dbReference type="InterPro" id="IPR055066">
    <property type="entry name" value="AASDHPPT_N"/>
</dbReference>
<dbReference type="InterPro" id="IPR050559">
    <property type="entry name" value="P-Pant_transferase_sf"/>
</dbReference>
<evidence type="ECO:0000259" key="4">
    <source>
        <dbReference type="Pfam" id="PF22624"/>
    </source>
</evidence>
<evidence type="ECO:0000256" key="1">
    <source>
        <dbReference type="ARBA" id="ARBA00013172"/>
    </source>
</evidence>
<dbReference type="Proteomes" id="UP001465755">
    <property type="component" value="Unassembled WGS sequence"/>
</dbReference>
<comment type="caution">
    <text evidence="5">The sequence shown here is derived from an EMBL/GenBank/DDBJ whole genome shotgun (WGS) entry which is preliminary data.</text>
</comment>
<evidence type="ECO:0000313" key="5">
    <source>
        <dbReference type="EMBL" id="KAK9808136.1"/>
    </source>
</evidence>
<proteinExistence type="predicted"/>
<evidence type="ECO:0000259" key="3">
    <source>
        <dbReference type="Pfam" id="PF01648"/>
    </source>
</evidence>
<dbReference type="Pfam" id="PF22624">
    <property type="entry name" value="AASDHPPT_N"/>
    <property type="match status" value="1"/>
</dbReference>
<dbReference type="EMBL" id="JALJOQ010000026">
    <property type="protein sequence ID" value="KAK9808136.1"/>
    <property type="molecule type" value="Genomic_DNA"/>
</dbReference>
<dbReference type="GO" id="GO:0008897">
    <property type="term" value="F:holo-[acyl-carrier-protein] synthase activity"/>
    <property type="evidence" value="ECO:0007669"/>
    <property type="project" value="UniProtKB-EC"/>
</dbReference>
<feature type="domain" description="4'-phosphopantetheinyl transferase N-terminal" evidence="4">
    <location>
        <begin position="17"/>
        <end position="117"/>
    </location>
</feature>
<dbReference type="EC" id="2.7.8.7" evidence="1"/>
<accession>A0AAW1P6Q8</accession>
<sequence length="330" mass="37559">MITTDGPALRWAVHLPSWQPQDREWVFLKDIIGADERKQVEQFRFHDDKKRAVISRLLKLACVHHALDVAWEEVTIRYTKGNKPYYRSQQDQDKFGAPNFNFNVSHEGDYVVLASEPLCVCGIDVAAPQQARSSPTKTFQELYETFRSQISRAEWQTILRSGHDDATREEAFQQYWSLKEAFAKARGDGLGFDFSRASFTIHPGHPARASVAVDGRPQPLWRFQLQRLGDRHWVSVARGPVQDIVDAWQGFTATLQHPCPSWHHYQVALTAPWPAFQMLSVGDLLPAHLKEAYREACSPCLRMFPHLAVPTYLGSGDNPPVSPRLACVRS</sequence>
<evidence type="ECO:0000313" key="6">
    <source>
        <dbReference type="Proteomes" id="UP001465755"/>
    </source>
</evidence>
<name>A0AAW1P6Q8_9CHLO</name>
<organism evidence="5 6">
    <name type="scientific">Symbiochloris irregularis</name>
    <dbReference type="NCBI Taxonomy" id="706552"/>
    <lineage>
        <taxon>Eukaryota</taxon>
        <taxon>Viridiplantae</taxon>
        <taxon>Chlorophyta</taxon>
        <taxon>core chlorophytes</taxon>
        <taxon>Trebouxiophyceae</taxon>
        <taxon>Trebouxiales</taxon>
        <taxon>Trebouxiaceae</taxon>
        <taxon>Symbiochloris</taxon>
    </lineage>
</organism>
<gene>
    <name evidence="5" type="ORF">WJX73_000595</name>
</gene>
<dbReference type="InterPro" id="IPR037143">
    <property type="entry name" value="4-PPantetheinyl_Trfase_dom_sf"/>
</dbReference>
<keyword evidence="2" id="KW-0808">Transferase</keyword>